<dbReference type="InParanoid" id="A0A078AMF1"/>
<evidence type="ECO:0000256" key="1">
    <source>
        <dbReference type="SAM" id="Phobius"/>
    </source>
</evidence>
<dbReference type="Proteomes" id="UP000039865">
    <property type="component" value="Unassembled WGS sequence"/>
</dbReference>
<dbReference type="AlphaFoldDB" id="A0A078AMF1"/>
<keyword evidence="3" id="KW-1185">Reference proteome</keyword>
<feature type="transmembrane region" description="Helical" evidence="1">
    <location>
        <begin position="62"/>
        <end position="82"/>
    </location>
</feature>
<keyword evidence="1" id="KW-0472">Membrane</keyword>
<keyword evidence="1" id="KW-0812">Transmembrane</keyword>
<dbReference type="EMBL" id="CCKQ01011523">
    <property type="protein sequence ID" value="CDW83091.1"/>
    <property type="molecule type" value="Genomic_DNA"/>
</dbReference>
<sequence>MRDYKDVGLEVQKDPYFYLLSEADKQRSRNIPFRMLFDLGAIGGSAVYFLTRHNQLNSVKTLSISLNLVFGLTWRVLFAAVISDQISRRLFVNSYKLKQNQMANYECRKIMVQWPNAKQLPAPHQKQVSTFLV</sequence>
<name>A0A078AMF1_STYLE</name>
<reference evidence="2 3" key="1">
    <citation type="submission" date="2014-06" db="EMBL/GenBank/DDBJ databases">
        <authorList>
            <person name="Swart Estienne"/>
        </authorList>
    </citation>
    <scope>NUCLEOTIDE SEQUENCE [LARGE SCALE GENOMIC DNA]</scope>
    <source>
        <strain evidence="2 3">130c</strain>
    </source>
</reference>
<organism evidence="2 3">
    <name type="scientific">Stylonychia lemnae</name>
    <name type="common">Ciliate</name>
    <dbReference type="NCBI Taxonomy" id="5949"/>
    <lineage>
        <taxon>Eukaryota</taxon>
        <taxon>Sar</taxon>
        <taxon>Alveolata</taxon>
        <taxon>Ciliophora</taxon>
        <taxon>Intramacronucleata</taxon>
        <taxon>Spirotrichea</taxon>
        <taxon>Stichotrichia</taxon>
        <taxon>Sporadotrichida</taxon>
        <taxon>Oxytrichidae</taxon>
        <taxon>Stylonychinae</taxon>
        <taxon>Stylonychia</taxon>
    </lineage>
</organism>
<keyword evidence="1" id="KW-1133">Transmembrane helix</keyword>
<proteinExistence type="predicted"/>
<evidence type="ECO:0000313" key="3">
    <source>
        <dbReference type="Proteomes" id="UP000039865"/>
    </source>
</evidence>
<evidence type="ECO:0000313" key="2">
    <source>
        <dbReference type="EMBL" id="CDW83091.1"/>
    </source>
</evidence>
<feature type="transmembrane region" description="Helical" evidence="1">
    <location>
        <begin position="31"/>
        <end position="50"/>
    </location>
</feature>
<accession>A0A078AMF1</accession>
<gene>
    <name evidence="2" type="primary">Contig12555.g13400</name>
    <name evidence="2" type="ORF">STYLEM_12130</name>
</gene>
<protein>
    <submittedName>
        <fullName evidence="2">Uncharacterized protein</fullName>
    </submittedName>
</protein>